<dbReference type="Proteomes" id="UP000294513">
    <property type="component" value="Unassembled WGS sequence"/>
</dbReference>
<accession>A0A4R5B702</accession>
<reference evidence="3 4" key="1">
    <citation type="submission" date="2019-03" db="EMBL/GenBank/DDBJ databases">
        <title>Draft genome sequences of novel Actinobacteria.</title>
        <authorList>
            <person name="Sahin N."/>
            <person name="Ay H."/>
            <person name="Saygin H."/>
        </authorList>
    </citation>
    <scope>NUCLEOTIDE SEQUENCE [LARGE SCALE GENOMIC DNA]</scope>
    <source>
        <strain evidence="3 4">H3C3</strain>
    </source>
</reference>
<name>A0A4R5B702_9ACTN</name>
<keyword evidence="4" id="KW-1185">Reference proteome</keyword>
<evidence type="ECO:0000259" key="2">
    <source>
        <dbReference type="Pfam" id="PF03235"/>
    </source>
</evidence>
<gene>
    <name evidence="3" type="ORF">E1298_28655</name>
</gene>
<dbReference type="OrthoDB" id="9798761at2"/>
<organism evidence="3 4">
    <name type="scientific">Actinomadura rubrisoli</name>
    <dbReference type="NCBI Taxonomy" id="2530368"/>
    <lineage>
        <taxon>Bacteria</taxon>
        <taxon>Bacillati</taxon>
        <taxon>Actinomycetota</taxon>
        <taxon>Actinomycetes</taxon>
        <taxon>Streptosporangiales</taxon>
        <taxon>Thermomonosporaceae</taxon>
        <taxon>Actinomadura</taxon>
    </lineage>
</organism>
<evidence type="ECO:0000313" key="4">
    <source>
        <dbReference type="Proteomes" id="UP000294513"/>
    </source>
</evidence>
<dbReference type="RefSeq" id="WP_131898673.1">
    <property type="nucleotide sequence ID" value="NZ_SMKU01000185.1"/>
</dbReference>
<dbReference type="EMBL" id="SMKU01000185">
    <property type="protein sequence ID" value="TDD79052.1"/>
    <property type="molecule type" value="Genomic_DNA"/>
</dbReference>
<dbReference type="InterPro" id="IPR004919">
    <property type="entry name" value="GmrSD_N"/>
</dbReference>
<evidence type="ECO:0000313" key="3">
    <source>
        <dbReference type="EMBL" id="TDD79052.1"/>
    </source>
</evidence>
<dbReference type="AlphaFoldDB" id="A0A4R5B702"/>
<sequence>MPHSTAPAPTVQELHSHNTRHSSEGQVASHFLGAVVLAPSMKAAPELSQWNVVDGQQRLTTLMIALCAVRDHLVVASRTDQQVVPDQQVPAGRSVLQAASDAVRPRCLQGVRQK</sequence>
<evidence type="ECO:0000256" key="1">
    <source>
        <dbReference type="SAM" id="MobiDB-lite"/>
    </source>
</evidence>
<comment type="caution">
    <text evidence="3">The sequence shown here is derived from an EMBL/GenBank/DDBJ whole genome shotgun (WGS) entry which is preliminary data.</text>
</comment>
<feature type="domain" description="GmrSD restriction endonucleases N-terminal" evidence="2">
    <location>
        <begin position="27"/>
        <end position="68"/>
    </location>
</feature>
<feature type="region of interest" description="Disordered" evidence="1">
    <location>
        <begin position="1"/>
        <end position="25"/>
    </location>
</feature>
<dbReference type="Pfam" id="PF03235">
    <property type="entry name" value="GmrSD_N"/>
    <property type="match status" value="1"/>
</dbReference>
<protein>
    <submittedName>
        <fullName evidence="3">DUF262 domain-containing protein</fullName>
    </submittedName>
</protein>
<proteinExistence type="predicted"/>